<reference evidence="8 9" key="1">
    <citation type="journal article" date="2016" name="Mol. Biol. Evol.">
        <title>Comparative Genomics of Early-Diverging Mushroom-Forming Fungi Provides Insights into the Origins of Lignocellulose Decay Capabilities.</title>
        <authorList>
            <person name="Nagy L.G."/>
            <person name="Riley R."/>
            <person name="Tritt A."/>
            <person name="Adam C."/>
            <person name="Daum C."/>
            <person name="Floudas D."/>
            <person name="Sun H."/>
            <person name="Yadav J.S."/>
            <person name="Pangilinan J."/>
            <person name="Larsson K.H."/>
            <person name="Matsuura K."/>
            <person name="Barry K."/>
            <person name="Labutti K."/>
            <person name="Kuo R."/>
            <person name="Ohm R.A."/>
            <person name="Bhattacharya S.S."/>
            <person name="Shirouzu T."/>
            <person name="Yoshinaga Y."/>
            <person name="Martin F.M."/>
            <person name="Grigoriev I.V."/>
            <person name="Hibbett D.S."/>
        </authorList>
    </citation>
    <scope>NUCLEOTIDE SEQUENCE [LARGE SCALE GENOMIC DNA]</scope>
    <source>
        <strain evidence="8 9">HHB12733</strain>
    </source>
</reference>
<dbReference type="InterPro" id="IPR033464">
    <property type="entry name" value="CSN8_PSD8_EIF3K"/>
</dbReference>
<evidence type="ECO:0000256" key="6">
    <source>
        <dbReference type="SAM" id="MobiDB-lite"/>
    </source>
</evidence>
<organism evidence="8 9">
    <name type="scientific">Calocera cornea HHB12733</name>
    <dbReference type="NCBI Taxonomy" id="1353952"/>
    <lineage>
        <taxon>Eukaryota</taxon>
        <taxon>Fungi</taxon>
        <taxon>Dikarya</taxon>
        <taxon>Basidiomycota</taxon>
        <taxon>Agaricomycotina</taxon>
        <taxon>Dacrymycetes</taxon>
        <taxon>Dacrymycetales</taxon>
        <taxon>Dacrymycetaceae</taxon>
        <taxon>Calocera</taxon>
    </lineage>
</organism>
<keyword evidence="4" id="KW-0736">Signalosome</keyword>
<dbReference type="PANTHER" id="PTHR13339:SF0">
    <property type="entry name" value="COP9 SIGNALOSOME COMPLEX SUBUNIT 8"/>
    <property type="match status" value="1"/>
</dbReference>
<accession>A0A165JAE9</accession>
<feature type="domain" description="CSN8/PSMD8/EIF3K" evidence="7">
    <location>
        <begin position="105"/>
        <end position="247"/>
    </location>
</feature>
<evidence type="ECO:0000256" key="4">
    <source>
        <dbReference type="ARBA" id="ARBA00022790"/>
    </source>
</evidence>
<dbReference type="STRING" id="1353952.A0A165JAE9"/>
<dbReference type="GO" id="GO:0000338">
    <property type="term" value="P:protein deneddylation"/>
    <property type="evidence" value="ECO:0007669"/>
    <property type="project" value="InterPro"/>
</dbReference>
<evidence type="ECO:0000313" key="8">
    <source>
        <dbReference type="EMBL" id="KZT61588.1"/>
    </source>
</evidence>
<evidence type="ECO:0000256" key="3">
    <source>
        <dbReference type="ARBA" id="ARBA00022490"/>
    </source>
</evidence>
<sequence length="283" mass="30447">MSAPPPTLPPTPPMPIDEVPSLPDPVPPVPEFLHAESTSAGPAVALAAIGGDHTRPSPYRQVFPDLLQAYERGRYNDVVRLAEEAEVVFPAMKERPTRLLVTIPLVLSYLSIDDLAAAHWALVRLPRVLHTFGPTRALEELLSTIAHRDHAQVYAATKNLISVTTGSLKGEDELDLAIKPLVESFLQTYRTRLIAILSRAYPSILAADAAAYLGMSPEEAVSTCKSMGWIYDEAMVSLRPAPAAQEPPSSVTVPTAFHSSLAPSTLMDFVGIANGASRLESAI</sequence>
<dbReference type="AlphaFoldDB" id="A0A165JAE9"/>
<dbReference type="InterPro" id="IPR033205">
    <property type="entry name" value="COP9_CSN8"/>
</dbReference>
<gene>
    <name evidence="8" type="ORF">CALCODRAFT_367353</name>
</gene>
<proteinExistence type="predicted"/>
<comment type="subcellular location">
    <subcellularLocation>
        <location evidence="2">Cytoplasm</location>
    </subcellularLocation>
    <subcellularLocation>
        <location evidence="1">Nucleus</location>
    </subcellularLocation>
</comment>
<feature type="region of interest" description="Disordered" evidence="6">
    <location>
        <begin position="1"/>
        <end position="29"/>
    </location>
</feature>
<dbReference type="InParanoid" id="A0A165JAE9"/>
<keyword evidence="3" id="KW-0963">Cytoplasm</keyword>
<dbReference type="GO" id="GO:0005737">
    <property type="term" value="C:cytoplasm"/>
    <property type="evidence" value="ECO:0007669"/>
    <property type="project" value="UniProtKB-SubCell"/>
</dbReference>
<evidence type="ECO:0000256" key="5">
    <source>
        <dbReference type="ARBA" id="ARBA00023242"/>
    </source>
</evidence>
<protein>
    <recommendedName>
        <fullName evidence="7">CSN8/PSMD8/EIF3K domain-containing protein</fullName>
    </recommendedName>
</protein>
<dbReference type="PANTHER" id="PTHR13339">
    <property type="entry name" value="COP9 SIGNALOSOME COMPLEX SUBUNIT 8"/>
    <property type="match status" value="1"/>
</dbReference>
<dbReference type="Pfam" id="PF10075">
    <property type="entry name" value="CSN8_PSD8_EIF3K"/>
    <property type="match status" value="1"/>
</dbReference>
<dbReference type="Proteomes" id="UP000076842">
    <property type="component" value="Unassembled WGS sequence"/>
</dbReference>
<dbReference type="OrthoDB" id="5351233at2759"/>
<evidence type="ECO:0000256" key="2">
    <source>
        <dbReference type="ARBA" id="ARBA00004496"/>
    </source>
</evidence>
<dbReference type="Gene3D" id="1.25.40.990">
    <property type="match status" value="1"/>
</dbReference>
<name>A0A165JAE9_9BASI</name>
<keyword evidence="5" id="KW-0539">Nucleus</keyword>
<evidence type="ECO:0000259" key="7">
    <source>
        <dbReference type="Pfam" id="PF10075"/>
    </source>
</evidence>
<evidence type="ECO:0000256" key="1">
    <source>
        <dbReference type="ARBA" id="ARBA00004123"/>
    </source>
</evidence>
<evidence type="ECO:0000313" key="9">
    <source>
        <dbReference type="Proteomes" id="UP000076842"/>
    </source>
</evidence>
<dbReference type="EMBL" id="KV423922">
    <property type="protein sequence ID" value="KZT61588.1"/>
    <property type="molecule type" value="Genomic_DNA"/>
</dbReference>
<dbReference type="GO" id="GO:0010387">
    <property type="term" value="P:COP9 signalosome assembly"/>
    <property type="evidence" value="ECO:0007669"/>
    <property type="project" value="InterPro"/>
</dbReference>
<dbReference type="GO" id="GO:0008180">
    <property type="term" value="C:COP9 signalosome"/>
    <property type="evidence" value="ECO:0007669"/>
    <property type="project" value="UniProtKB-KW"/>
</dbReference>
<keyword evidence="9" id="KW-1185">Reference proteome</keyword>
<feature type="compositionally biased region" description="Pro residues" evidence="6">
    <location>
        <begin position="1"/>
        <end position="15"/>
    </location>
</feature>